<dbReference type="AlphaFoldDB" id="A0AAD7AAB4"/>
<evidence type="ECO:0000313" key="3">
    <source>
        <dbReference type="Proteomes" id="UP001218218"/>
    </source>
</evidence>
<evidence type="ECO:0000313" key="2">
    <source>
        <dbReference type="EMBL" id="KAJ7353257.1"/>
    </source>
</evidence>
<dbReference type="EMBL" id="JARIHO010000011">
    <property type="protein sequence ID" value="KAJ7353257.1"/>
    <property type="molecule type" value="Genomic_DNA"/>
</dbReference>
<keyword evidence="3" id="KW-1185">Reference proteome</keyword>
<protein>
    <submittedName>
        <fullName evidence="2">Uncharacterized protein</fullName>
    </submittedName>
</protein>
<gene>
    <name evidence="2" type="ORF">DFH08DRAFT_987452</name>
</gene>
<proteinExistence type="predicted"/>
<sequence length="78" mass="8438">MAGDETLQKDHEDSGSEDEEEDVVPKVEIDPSTLTPLSPEVISKKLLSTWVLSSLEIALASLTINFHSTLSTTASIHC</sequence>
<accession>A0AAD7AAB4</accession>
<organism evidence="2 3">
    <name type="scientific">Mycena albidolilacea</name>
    <dbReference type="NCBI Taxonomy" id="1033008"/>
    <lineage>
        <taxon>Eukaryota</taxon>
        <taxon>Fungi</taxon>
        <taxon>Dikarya</taxon>
        <taxon>Basidiomycota</taxon>
        <taxon>Agaricomycotina</taxon>
        <taxon>Agaricomycetes</taxon>
        <taxon>Agaricomycetidae</taxon>
        <taxon>Agaricales</taxon>
        <taxon>Marasmiineae</taxon>
        <taxon>Mycenaceae</taxon>
        <taxon>Mycena</taxon>
    </lineage>
</organism>
<dbReference type="Proteomes" id="UP001218218">
    <property type="component" value="Unassembled WGS sequence"/>
</dbReference>
<comment type="caution">
    <text evidence="2">The sequence shown here is derived from an EMBL/GenBank/DDBJ whole genome shotgun (WGS) entry which is preliminary data.</text>
</comment>
<feature type="compositionally biased region" description="Basic and acidic residues" evidence="1">
    <location>
        <begin position="1"/>
        <end position="14"/>
    </location>
</feature>
<evidence type="ECO:0000256" key="1">
    <source>
        <dbReference type="SAM" id="MobiDB-lite"/>
    </source>
</evidence>
<reference evidence="2" key="1">
    <citation type="submission" date="2023-03" db="EMBL/GenBank/DDBJ databases">
        <title>Massive genome expansion in bonnet fungi (Mycena s.s.) driven by repeated elements and novel gene families across ecological guilds.</title>
        <authorList>
            <consortium name="Lawrence Berkeley National Laboratory"/>
            <person name="Harder C.B."/>
            <person name="Miyauchi S."/>
            <person name="Viragh M."/>
            <person name="Kuo A."/>
            <person name="Thoen E."/>
            <person name="Andreopoulos B."/>
            <person name="Lu D."/>
            <person name="Skrede I."/>
            <person name="Drula E."/>
            <person name="Henrissat B."/>
            <person name="Morin E."/>
            <person name="Kohler A."/>
            <person name="Barry K."/>
            <person name="LaButti K."/>
            <person name="Morin E."/>
            <person name="Salamov A."/>
            <person name="Lipzen A."/>
            <person name="Mereny Z."/>
            <person name="Hegedus B."/>
            <person name="Baldrian P."/>
            <person name="Stursova M."/>
            <person name="Weitz H."/>
            <person name="Taylor A."/>
            <person name="Grigoriev I.V."/>
            <person name="Nagy L.G."/>
            <person name="Martin F."/>
            <person name="Kauserud H."/>
        </authorList>
    </citation>
    <scope>NUCLEOTIDE SEQUENCE</scope>
    <source>
        <strain evidence="2">CBHHK002</strain>
    </source>
</reference>
<feature type="region of interest" description="Disordered" evidence="1">
    <location>
        <begin position="1"/>
        <end position="34"/>
    </location>
</feature>
<name>A0AAD7AAB4_9AGAR</name>